<dbReference type="HOGENOM" id="CLU_2100617_0_0_1"/>
<dbReference type="Gramene" id="OBART12G00580.1">
    <property type="protein sequence ID" value="OBART12G00580.1"/>
    <property type="gene ID" value="OBART12G00580"/>
</dbReference>
<evidence type="ECO:0000256" key="6">
    <source>
        <dbReference type="SAM" id="MobiDB-lite"/>
    </source>
</evidence>
<keyword evidence="9" id="KW-1185">Reference proteome</keyword>
<dbReference type="GO" id="GO:0005634">
    <property type="term" value="C:nucleus"/>
    <property type="evidence" value="ECO:0007669"/>
    <property type="project" value="UniProtKB-SubCell"/>
</dbReference>
<keyword evidence="5" id="KW-0539">Nucleus</keyword>
<evidence type="ECO:0000256" key="4">
    <source>
        <dbReference type="ARBA" id="ARBA00023163"/>
    </source>
</evidence>
<reference evidence="8" key="2">
    <citation type="submission" date="2015-03" db="UniProtKB">
        <authorList>
            <consortium name="EnsemblPlants"/>
        </authorList>
    </citation>
    <scope>IDENTIFICATION</scope>
</reference>
<dbReference type="GO" id="GO:2000032">
    <property type="term" value="P:regulation of secondary shoot formation"/>
    <property type="evidence" value="ECO:0007669"/>
    <property type="project" value="TreeGrafter"/>
</dbReference>
<evidence type="ECO:0000256" key="3">
    <source>
        <dbReference type="ARBA" id="ARBA00023125"/>
    </source>
</evidence>
<evidence type="ECO:0000259" key="7">
    <source>
        <dbReference type="PROSITE" id="PS51369"/>
    </source>
</evidence>
<evidence type="ECO:0000256" key="1">
    <source>
        <dbReference type="ARBA" id="ARBA00004123"/>
    </source>
</evidence>
<proteinExistence type="predicted"/>
<name>A0A0D3HQL0_9ORYZ</name>
<dbReference type="InterPro" id="IPR017887">
    <property type="entry name" value="TF_TCP_subgr"/>
</dbReference>
<keyword evidence="3" id="KW-0238">DNA-binding</keyword>
<dbReference type="STRING" id="65489.A0A0D3HQL0"/>
<evidence type="ECO:0000313" key="8">
    <source>
        <dbReference type="EnsemblPlants" id="OBART12G00580.1"/>
    </source>
</evidence>
<keyword evidence="4" id="KW-0804">Transcription</keyword>
<feature type="domain" description="TCP" evidence="7">
    <location>
        <begin position="17"/>
        <end position="75"/>
    </location>
</feature>
<dbReference type="PROSITE" id="PS51369">
    <property type="entry name" value="TCP"/>
    <property type="match status" value="1"/>
</dbReference>
<keyword evidence="2" id="KW-0805">Transcription regulation</keyword>
<dbReference type="AlphaFoldDB" id="A0A0D3HQL0"/>
<dbReference type="GO" id="GO:0003700">
    <property type="term" value="F:DNA-binding transcription factor activity"/>
    <property type="evidence" value="ECO:0007669"/>
    <property type="project" value="InterPro"/>
</dbReference>
<evidence type="ECO:0000256" key="2">
    <source>
        <dbReference type="ARBA" id="ARBA00023015"/>
    </source>
</evidence>
<feature type="region of interest" description="Disordered" evidence="6">
    <location>
        <begin position="93"/>
        <end position="116"/>
    </location>
</feature>
<sequence length="116" mass="12588">MAAAWRTSRVAHVVVGEKGKHSKVVTSQGLRDRRVRLSVPMAIVFYDIQDRLGVDQPSKAIEWLIRAAAINALLSLDCSLVLPNAAQLLRAGRPPHPPYPALSPVERGGGEVEADM</sequence>
<dbReference type="PaxDb" id="65489-OBART12G00580.1"/>
<dbReference type="EnsemblPlants" id="OBART12G00580.1">
    <property type="protein sequence ID" value="OBART12G00580.1"/>
    <property type="gene ID" value="OBART12G00580"/>
</dbReference>
<dbReference type="PANTHER" id="PTHR31072:SF23">
    <property type="entry name" value="TRANSCRIPTION FACTOR PCF8"/>
    <property type="match status" value="1"/>
</dbReference>
<dbReference type="GO" id="GO:0043565">
    <property type="term" value="F:sequence-specific DNA binding"/>
    <property type="evidence" value="ECO:0007669"/>
    <property type="project" value="TreeGrafter"/>
</dbReference>
<reference evidence="8" key="1">
    <citation type="journal article" date="2009" name="Rice">
        <title>De Novo Next Generation Sequencing of Plant Genomes.</title>
        <authorList>
            <person name="Rounsley S."/>
            <person name="Marri P.R."/>
            <person name="Yu Y."/>
            <person name="He R."/>
            <person name="Sisneros N."/>
            <person name="Goicoechea J.L."/>
            <person name="Lee S.J."/>
            <person name="Angelova A."/>
            <person name="Kudrna D."/>
            <person name="Luo M."/>
            <person name="Affourtit J."/>
            <person name="Desany B."/>
            <person name="Knight J."/>
            <person name="Niazi F."/>
            <person name="Egholm M."/>
            <person name="Wing R.A."/>
        </authorList>
    </citation>
    <scope>NUCLEOTIDE SEQUENCE [LARGE SCALE GENOMIC DNA]</scope>
    <source>
        <strain evidence="8">cv. IRGC 105608</strain>
    </source>
</reference>
<dbReference type="PANTHER" id="PTHR31072">
    <property type="entry name" value="TRANSCRIPTION FACTOR TCP4-RELATED"/>
    <property type="match status" value="1"/>
</dbReference>
<comment type="subcellular location">
    <subcellularLocation>
        <location evidence="1">Nucleus</location>
    </subcellularLocation>
</comment>
<dbReference type="Proteomes" id="UP000026960">
    <property type="component" value="Chromosome 12"/>
</dbReference>
<accession>A0A0D3HQL0</accession>
<dbReference type="Pfam" id="PF03634">
    <property type="entry name" value="TCP"/>
    <property type="match status" value="1"/>
</dbReference>
<organism evidence="8">
    <name type="scientific">Oryza barthii</name>
    <dbReference type="NCBI Taxonomy" id="65489"/>
    <lineage>
        <taxon>Eukaryota</taxon>
        <taxon>Viridiplantae</taxon>
        <taxon>Streptophyta</taxon>
        <taxon>Embryophyta</taxon>
        <taxon>Tracheophyta</taxon>
        <taxon>Spermatophyta</taxon>
        <taxon>Magnoliopsida</taxon>
        <taxon>Liliopsida</taxon>
        <taxon>Poales</taxon>
        <taxon>Poaceae</taxon>
        <taxon>BOP clade</taxon>
        <taxon>Oryzoideae</taxon>
        <taxon>Oryzeae</taxon>
        <taxon>Oryzinae</taxon>
        <taxon>Oryza</taxon>
    </lineage>
</organism>
<dbReference type="eggNOG" id="ENOG502QQFU">
    <property type="taxonomic scope" value="Eukaryota"/>
</dbReference>
<dbReference type="InterPro" id="IPR005333">
    <property type="entry name" value="Transcription_factor_TCP"/>
</dbReference>
<evidence type="ECO:0000313" key="9">
    <source>
        <dbReference type="Proteomes" id="UP000026960"/>
    </source>
</evidence>
<protein>
    <recommendedName>
        <fullName evidence="7">TCP domain-containing protein</fullName>
    </recommendedName>
</protein>
<evidence type="ECO:0000256" key="5">
    <source>
        <dbReference type="ARBA" id="ARBA00023242"/>
    </source>
</evidence>